<sequence length="654" mass="71346">MSSQYVDCEILPKIWDDTESIRARIRAGLPLVNVDKGTDVKIPKCVVNMDLLIPILNQIGEGCRIAEIDPLRDACAAAYKMHSRSVTAADVDDAAWGVRDMVSFIKRKVQREEVSQDPTFQSLCLIVNPALEDVVNAVNEKRKNALESDSEDEDAGGKDDEAPGPIPTQEQLPSVTVPPAPVGVATPQQKAHVSPAPDDADPKSSDGSALPGVGSLGSKETVWTALEFRQAKLREIQQKRQQLAAALASKSAPPSADTGVTRALGRGQSDPILGGATDEHDTMPMGTQDLEAAVAAAAAPPVSPPSAKGATWDDAALRSDSPGTKRAKYQQRVEIDAQSEVPQEDSTSHVPSDTKGDEAEVPDHTSSDAEPEVAGPPKVFTRRDQLSLRAGKKEENAKTKKQKNNQTGEEKKADKRKRSAKTSEKKDDKTNGEDQNQSKRRKASTALDGEGGMPDQPKASAKAKSKPSPKSKAVKKSKSADKKPEKKKSQKSQKNQKEPKESQKPEKKKHAKKTEKTGETDKKPRARSIKVSEVDVEAHPDLQAEIASWVNDNIDYKDLATLKACVKEARLRFDFFRLNIYWTTFKCGLTMRKNGEKEGDVANFSFFEKTLRACAAYYMDESDAPDVAAFEKSLEEWKQAYQMAGAAVLHQNMV</sequence>
<feature type="compositionally biased region" description="Polar residues" evidence="1">
    <location>
        <begin position="340"/>
        <end position="351"/>
    </location>
</feature>
<dbReference type="AlphaFoldDB" id="A0A9P1C174"/>
<dbReference type="EMBL" id="CAMXCT030000698">
    <property type="protein sequence ID" value="CAL4769580.1"/>
    <property type="molecule type" value="Genomic_DNA"/>
</dbReference>
<feature type="region of interest" description="Disordered" evidence="1">
    <location>
        <begin position="239"/>
        <end position="532"/>
    </location>
</feature>
<keyword evidence="4" id="KW-1185">Reference proteome</keyword>
<feature type="compositionally biased region" description="Low complexity" evidence="1">
    <location>
        <begin position="239"/>
        <end position="256"/>
    </location>
</feature>
<name>A0A9P1C174_9DINO</name>
<feature type="compositionally biased region" description="Basic and acidic residues" evidence="1">
    <location>
        <begin position="421"/>
        <end position="432"/>
    </location>
</feature>
<dbReference type="EMBL" id="CAMXCT020000698">
    <property type="protein sequence ID" value="CAL1135643.1"/>
    <property type="molecule type" value="Genomic_DNA"/>
</dbReference>
<feature type="compositionally biased region" description="Basic and acidic residues" evidence="1">
    <location>
        <begin position="352"/>
        <end position="367"/>
    </location>
</feature>
<accession>A0A9P1C174</accession>
<feature type="compositionally biased region" description="Basic residues" evidence="1">
    <location>
        <begin position="461"/>
        <end position="477"/>
    </location>
</feature>
<evidence type="ECO:0000313" key="4">
    <source>
        <dbReference type="Proteomes" id="UP001152797"/>
    </source>
</evidence>
<reference evidence="3" key="2">
    <citation type="submission" date="2024-04" db="EMBL/GenBank/DDBJ databases">
        <authorList>
            <person name="Chen Y."/>
            <person name="Shah S."/>
            <person name="Dougan E. K."/>
            <person name="Thang M."/>
            <person name="Chan C."/>
        </authorList>
    </citation>
    <scope>NUCLEOTIDE SEQUENCE [LARGE SCALE GENOMIC DNA]</scope>
</reference>
<feature type="compositionally biased region" description="Basic and acidic residues" evidence="1">
    <location>
        <begin position="381"/>
        <end position="398"/>
    </location>
</feature>
<reference evidence="2" key="1">
    <citation type="submission" date="2022-10" db="EMBL/GenBank/DDBJ databases">
        <authorList>
            <person name="Chen Y."/>
            <person name="Dougan E. K."/>
            <person name="Chan C."/>
            <person name="Rhodes N."/>
            <person name="Thang M."/>
        </authorList>
    </citation>
    <scope>NUCLEOTIDE SEQUENCE</scope>
</reference>
<gene>
    <name evidence="2" type="ORF">C1SCF055_LOCUS9979</name>
</gene>
<feature type="compositionally biased region" description="Basic and acidic residues" evidence="1">
    <location>
        <begin position="495"/>
        <end position="505"/>
    </location>
</feature>
<proteinExistence type="predicted"/>
<evidence type="ECO:0000313" key="3">
    <source>
        <dbReference type="EMBL" id="CAL1135643.1"/>
    </source>
</evidence>
<feature type="region of interest" description="Disordered" evidence="1">
    <location>
        <begin position="142"/>
        <end position="219"/>
    </location>
</feature>
<feature type="compositionally biased region" description="Basic and acidic residues" evidence="1">
    <location>
        <begin position="514"/>
        <end position="523"/>
    </location>
</feature>
<evidence type="ECO:0000313" key="2">
    <source>
        <dbReference type="EMBL" id="CAI3982268.1"/>
    </source>
</evidence>
<organism evidence="2">
    <name type="scientific">Cladocopium goreaui</name>
    <dbReference type="NCBI Taxonomy" id="2562237"/>
    <lineage>
        <taxon>Eukaryota</taxon>
        <taxon>Sar</taxon>
        <taxon>Alveolata</taxon>
        <taxon>Dinophyceae</taxon>
        <taxon>Suessiales</taxon>
        <taxon>Symbiodiniaceae</taxon>
        <taxon>Cladocopium</taxon>
    </lineage>
</organism>
<dbReference type="OrthoDB" id="445121at2759"/>
<evidence type="ECO:0000256" key="1">
    <source>
        <dbReference type="SAM" id="MobiDB-lite"/>
    </source>
</evidence>
<dbReference type="Proteomes" id="UP001152797">
    <property type="component" value="Unassembled WGS sequence"/>
</dbReference>
<comment type="caution">
    <text evidence="2">The sequence shown here is derived from an EMBL/GenBank/DDBJ whole genome shotgun (WGS) entry which is preliminary data.</text>
</comment>
<protein>
    <submittedName>
        <fullName evidence="2">Uncharacterized protein</fullName>
    </submittedName>
</protein>
<dbReference type="EMBL" id="CAMXCT010000698">
    <property type="protein sequence ID" value="CAI3982268.1"/>
    <property type="molecule type" value="Genomic_DNA"/>
</dbReference>